<dbReference type="Pfam" id="PF11941">
    <property type="entry name" value="DUF3459"/>
    <property type="match status" value="1"/>
</dbReference>
<evidence type="ECO:0000313" key="3">
    <source>
        <dbReference type="EMBL" id="SES08660.1"/>
    </source>
</evidence>
<dbReference type="GO" id="GO:0016798">
    <property type="term" value="F:hydrolase activity, acting on glycosyl bonds"/>
    <property type="evidence" value="ECO:0007669"/>
    <property type="project" value="UniProtKB-KW"/>
</dbReference>
<dbReference type="InterPro" id="IPR022567">
    <property type="entry name" value="DUF3459"/>
</dbReference>
<keyword evidence="4" id="KW-1185">Reference proteome</keyword>
<accession>A0A1H9UGJ9</accession>
<reference evidence="4" key="1">
    <citation type="submission" date="2016-10" db="EMBL/GenBank/DDBJ databases">
        <authorList>
            <person name="Varghese N."/>
            <person name="Submissions S."/>
        </authorList>
    </citation>
    <scope>NUCLEOTIDE SEQUENCE [LARGE SCALE GENOMIC DNA]</scope>
    <source>
        <strain evidence="4">CGMCC 4.3525</strain>
    </source>
</reference>
<dbReference type="STRING" id="402600.SAMN05216188_121110"/>
<name>A0A1H9UGJ9_9PSEU</name>
<dbReference type="EMBL" id="FOFR01000021">
    <property type="protein sequence ID" value="SES08660.1"/>
    <property type="molecule type" value="Genomic_DNA"/>
</dbReference>
<organism evidence="3 4">
    <name type="scientific">Lentzea xinjiangensis</name>
    <dbReference type="NCBI Taxonomy" id="402600"/>
    <lineage>
        <taxon>Bacteria</taxon>
        <taxon>Bacillati</taxon>
        <taxon>Actinomycetota</taxon>
        <taxon>Actinomycetes</taxon>
        <taxon>Pseudonocardiales</taxon>
        <taxon>Pseudonocardiaceae</taxon>
        <taxon>Lentzea</taxon>
    </lineage>
</organism>
<feature type="domain" description="DUF3459" evidence="2">
    <location>
        <begin position="4"/>
        <end position="64"/>
    </location>
</feature>
<evidence type="ECO:0000313" key="4">
    <source>
        <dbReference type="Proteomes" id="UP000199352"/>
    </source>
</evidence>
<dbReference type="Proteomes" id="UP000199352">
    <property type="component" value="Unassembled WGS sequence"/>
</dbReference>
<dbReference type="RefSeq" id="WP_177221537.1">
    <property type="nucleotide sequence ID" value="NZ_FOFR01000021.1"/>
</dbReference>
<sequence>MDTSPDVLAYRRRCDDDERVTAVNFADHAVDVALDGRWRVLVASDRAGEGEPHSGAVLPEQALLLQPDGN</sequence>
<proteinExistence type="predicted"/>
<gene>
    <name evidence="3" type="ORF">SAMN05216188_121110</name>
</gene>
<protein>
    <recommendedName>
        <fullName evidence="2">DUF3459 domain-containing protein</fullName>
    </recommendedName>
</protein>
<dbReference type="SUPFAM" id="SSF51011">
    <property type="entry name" value="Glycosyl hydrolase domain"/>
    <property type="match status" value="1"/>
</dbReference>
<evidence type="ECO:0000256" key="1">
    <source>
        <dbReference type="SAM" id="MobiDB-lite"/>
    </source>
</evidence>
<evidence type="ECO:0000259" key="2">
    <source>
        <dbReference type="Pfam" id="PF11941"/>
    </source>
</evidence>
<dbReference type="AlphaFoldDB" id="A0A1H9UGJ9"/>
<feature type="region of interest" description="Disordered" evidence="1">
    <location>
        <begin position="47"/>
        <end position="70"/>
    </location>
</feature>